<reference evidence="2" key="1">
    <citation type="submission" date="2023-08" db="EMBL/GenBank/DDBJ databases">
        <title>Reference Genome Resource for the Citrus Pathogen Phytophthora citrophthora.</title>
        <authorList>
            <person name="Moller H."/>
            <person name="Coetzee B."/>
            <person name="Rose L.J."/>
            <person name="Van Niekerk J.M."/>
        </authorList>
    </citation>
    <scope>NUCLEOTIDE SEQUENCE</scope>
    <source>
        <strain evidence="2">STE-U-9442</strain>
    </source>
</reference>
<dbReference type="EMBL" id="JASMQC010000005">
    <property type="protein sequence ID" value="KAK1944708.1"/>
    <property type="molecule type" value="Genomic_DNA"/>
</dbReference>
<evidence type="ECO:0000313" key="2">
    <source>
        <dbReference type="EMBL" id="KAK1944708.1"/>
    </source>
</evidence>
<feature type="domain" description="G-patch" evidence="1">
    <location>
        <begin position="32"/>
        <end position="59"/>
    </location>
</feature>
<dbReference type="Proteomes" id="UP001259832">
    <property type="component" value="Unassembled WGS sequence"/>
</dbReference>
<accession>A0AAD9LPA2</accession>
<proteinExistence type="predicted"/>
<keyword evidence="3" id="KW-1185">Reference proteome</keyword>
<sequence>MVRFKRVHLGRQLTFGCGNIWDAFGTDHALDASNRGYRLLVKMGWSSGSGLGKHEQGQG</sequence>
<dbReference type="InterPro" id="IPR000467">
    <property type="entry name" value="G_patch_dom"/>
</dbReference>
<dbReference type="PROSITE" id="PS50174">
    <property type="entry name" value="G_PATCH"/>
    <property type="match status" value="1"/>
</dbReference>
<evidence type="ECO:0000313" key="3">
    <source>
        <dbReference type="Proteomes" id="UP001259832"/>
    </source>
</evidence>
<evidence type="ECO:0000259" key="1">
    <source>
        <dbReference type="PROSITE" id="PS50174"/>
    </source>
</evidence>
<dbReference type="AlphaFoldDB" id="A0AAD9LPA2"/>
<dbReference type="Pfam" id="PF01585">
    <property type="entry name" value="G-patch"/>
    <property type="match status" value="1"/>
</dbReference>
<protein>
    <recommendedName>
        <fullName evidence="1">G-patch domain-containing protein</fullName>
    </recommendedName>
</protein>
<organism evidence="2 3">
    <name type="scientific">Phytophthora citrophthora</name>
    <dbReference type="NCBI Taxonomy" id="4793"/>
    <lineage>
        <taxon>Eukaryota</taxon>
        <taxon>Sar</taxon>
        <taxon>Stramenopiles</taxon>
        <taxon>Oomycota</taxon>
        <taxon>Peronosporomycetes</taxon>
        <taxon>Peronosporales</taxon>
        <taxon>Peronosporaceae</taxon>
        <taxon>Phytophthora</taxon>
    </lineage>
</organism>
<gene>
    <name evidence="2" type="ORF">P3T76_003241</name>
</gene>
<comment type="caution">
    <text evidence="2">The sequence shown here is derived from an EMBL/GenBank/DDBJ whole genome shotgun (WGS) entry which is preliminary data.</text>
</comment>
<dbReference type="GO" id="GO:0003676">
    <property type="term" value="F:nucleic acid binding"/>
    <property type="evidence" value="ECO:0007669"/>
    <property type="project" value="InterPro"/>
</dbReference>
<name>A0AAD9LPA2_9STRA</name>